<protein>
    <submittedName>
        <fullName evidence="1">Uncharacterized protein</fullName>
    </submittedName>
</protein>
<evidence type="ECO:0000313" key="1">
    <source>
        <dbReference type="EMBL" id="PRR77260.1"/>
    </source>
</evidence>
<evidence type="ECO:0000313" key="2">
    <source>
        <dbReference type="Proteomes" id="UP000239706"/>
    </source>
</evidence>
<organism evidence="1 2">
    <name type="scientific">Clostridium liquoris</name>
    <dbReference type="NCBI Taxonomy" id="1289519"/>
    <lineage>
        <taxon>Bacteria</taxon>
        <taxon>Bacillati</taxon>
        <taxon>Bacillota</taxon>
        <taxon>Clostridia</taxon>
        <taxon>Eubacteriales</taxon>
        <taxon>Clostridiaceae</taxon>
        <taxon>Clostridium</taxon>
    </lineage>
</organism>
<dbReference type="EMBL" id="PVXO01000066">
    <property type="protein sequence ID" value="PRR77260.1"/>
    <property type="molecule type" value="Genomic_DNA"/>
</dbReference>
<sequence>MIENVFETIIMGSNTVFLDIPEEEYLLKYASLSLDSAQNLADYYFKYRGRNVMPKVKDIDLDSDTHRVKITVEVNAHKENIHSNNVLNSF</sequence>
<accession>A0A2T0B0X4</accession>
<name>A0A2T0B0X4_9CLOT</name>
<reference evidence="1 2" key="1">
    <citation type="submission" date="2018-03" db="EMBL/GenBank/DDBJ databases">
        <title>Genome sequence of Clostridium liquoris DSM 100320.</title>
        <authorList>
            <person name="Poehlein A."/>
            <person name="Daniel R."/>
        </authorList>
    </citation>
    <scope>NUCLEOTIDE SEQUENCE [LARGE SCALE GENOMIC DNA]</scope>
    <source>
        <strain evidence="1 2">DSM 100320</strain>
    </source>
</reference>
<dbReference type="AlphaFoldDB" id="A0A2T0B0X4"/>
<keyword evidence="2" id="KW-1185">Reference proteome</keyword>
<dbReference type="Proteomes" id="UP000239706">
    <property type="component" value="Unassembled WGS sequence"/>
</dbReference>
<gene>
    <name evidence="1" type="ORF">CLLI_24300</name>
</gene>
<dbReference type="RefSeq" id="WP_106064472.1">
    <property type="nucleotide sequence ID" value="NZ_PVXO01000066.1"/>
</dbReference>
<proteinExistence type="predicted"/>
<dbReference type="OrthoDB" id="1911145at2"/>
<comment type="caution">
    <text evidence="1">The sequence shown here is derived from an EMBL/GenBank/DDBJ whole genome shotgun (WGS) entry which is preliminary data.</text>
</comment>